<dbReference type="EMBL" id="FP929133">
    <property type="protein sequence ID" value="CBX98450.1"/>
    <property type="molecule type" value="Genomic_DNA"/>
</dbReference>
<dbReference type="InParanoid" id="E5A4A5"/>
<gene>
    <name evidence="1" type="ORF">LEMA_P098590.1</name>
</gene>
<name>E5A4A5_LEPMJ</name>
<reference evidence="2" key="1">
    <citation type="journal article" date="2011" name="Nat. Commun.">
        <title>Effector diversification within compartments of the Leptosphaeria maculans genome affected by Repeat-Induced Point mutations.</title>
        <authorList>
            <person name="Rouxel T."/>
            <person name="Grandaubert J."/>
            <person name="Hane J.K."/>
            <person name="Hoede C."/>
            <person name="van de Wouw A.P."/>
            <person name="Couloux A."/>
            <person name="Dominguez V."/>
            <person name="Anthouard V."/>
            <person name="Bally P."/>
            <person name="Bourras S."/>
            <person name="Cozijnsen A.J."/>
            <person name="Ciuffetti L.M."/>
            <person name="Degrave A."/>
            <person name="Dilmaghani A."/>
            <person name="Duret L."/>
            <person name="Fudal I."/>
            <person name="Goodwin S.B."/>
            <person name="Gout L."/>
            <person name="Glaser N."/>
            <person name="Linglin J."/>
            <person name="Kema G.H.J."/>
            <person name="Lapalu N."/>
            <person name="Lawrence C.B."/>
            <person name="May K."/>
            <person name="Meyer M."/>
            <person name="Ollivier B."/>
            <person name="Poulain J."/>
            <person name="Schoch C.L."/>
            <person name="Simon A."/>
            <person name="Spatafora J.W."/>
            <person name="Stachowiak A."/>
            <person name="Turgeon B.G."/>
            <person name="Tyler B.M."/>
            <person name="Vincent D."/>
            <person name="Weissenbach J."/>
            <person name="Amselem J."/>
            <person name="Quesneville H."/>
            <person name="Oliver R.P."/>
            <person name="Wincker P."/>
            <person name="Balesdent M.-H."/>
            <person name="Howlett B.J."/>
        </authorList>
    </citation>
    <scope>NUCLEOTIDE SEQUENCE [LARGE SCALE GENOMIC DNA]</scope>
    <source>
        <strain evidence="2">JN3 / isolate v23.1.3 / race Av1-4-5-6-7-8</strain>
    </source>
</reference>
<proteinExistence type="predicted"/>
<accession>E5A4A5</accession>
<sequence length="148" mass="15995">MATCGRETKILLQDEAAFITAVIAHALGYGNNPGPLSEGLAWDHQFIACVSSSFPVTEAVQPRSICVHRFPHHFSGSPSLAIKLYNEVNAWRLGIRMTAGGFASHKPAKGSVAINYLVIRFPVESGDPLNSMSASCTCQLYFISRPVC</sequence>
<dbReference type="VEuPathDB" id="FungiDB:LEMA_P098590.1"/>
<dbReference type="Proteomes" id="UP000002668">
    <property type="component" value="Genome"/>
</dbReference>
<dbReference type="HOGENOM" id="CLU_1759146_0_0_1"/>
<keyword evidence="2" id="KW-1185">Reference proteome</keyword>
<evidence type="ECO:0000313" key="2">
    <source>
        <dbReference type="Proteomes" id="UP000002668"/>
    </source>
</evidence>
<protein>
    <submittedName>
        <fullName evidence="1">Predicted protein</fullName>
    </submittedName>
</protein>
<organism evidence="2">
    <name type="scientific">Leptosphaeria maculans (strain JN3 / isolate v23.1.3 / race Av1-4-5-6-7-8)</name>
    <name type="common">Blackleg fungus</name>
    <name type="synonym">Phoma lingam</name>
    <dbReference type="NCBI Taxonomy" id="985895"/>
    <lineage>
        <taxon>Eukaryota</taxon>
        <taxon>Fungi</taxon>
        <taxon>Dikarya</taxon>
        <taxon>Ascomycota</taxon>
        <taxon>Pezizomycotina</taxon>
        <taxon>Dothideomycetes</taxon>
        <taxon>Pleosporomycetidae</taxon>
        <taxon>Pleosporales</taxon>
        <taxon>Pleosporineae</taxon>
        <taxon>Leptosphaeriaceae</taxon>
        <taxon>Plenodomus</taxon>
        <taxon>Plenodomus lingam/Leptosphaeria maculans species complex</taxon>
    </lineage>
</organism>
<evidence type="ECO:0000313" key="1">
    <source>
        <dbReference type="EMBL" id="CBX98450.1"/>
    </source>
</evidence>
<dbReference type="AlphaFoldDB" id="E5A4A5"/>